<protein>
    <submittedName>
        <fullName evidence="2">DUF262 domain-containing protein</fullName>
    </submittedName>
</protein>
<dbReference type="Proteomes" id="UP000490922">
    <property type="component" value="Unassembled WGS sequence"/>
</dbReference>
<evidence type="ECO:0000313" key="2">
    <source>
        <dbReference type="EMBL" id="KAB1154791.1"/>
    </source>
</evidence>
<reference evidence="2 3" key="1">
    <citation type="submission" date="2019-09" db="EMBL/GenBank/DDBJ databases">
        <title>Flavobacterium sp. nov., isolated from glacier ice.</title>
        <authorList>
            <person name="Liu Q."/>
        </authorList>
    </citation>
    <scope>NUCLEOTIDE SEQUENCE [LARGE SCALE GENOMIC DNA]</scope>
    <source>
        <strain evidence="2 3">NBRC 112527</strain>
    </source>
</reference>
<sequence length="595" mass="70774">MNENKLVLKSINDLLGSKFYIPSYQRGYRWKNQQVEDLLKDLWEFKTNPPKQDDGKEKPFYCLQPVVIKPTENDNWEVIDGQQRLTTILIILNYFNQTEFKTPKQVFDIKFETRTDSKEFLDNINDEALASKNIDYFHINNAYKVISNWFDEKEKTNSAAKNEFYPVLVNDTKIIWYEVNDGSDTIDIFTRINMGKIPLTNAELIKALFLKNTNFKKVSPDKIRLKQLQIASEWDKIEYTLQENSFWYFISNNSRNFATRIEYIFDLMKGKKKEDEEYFTFYKFYEDFEKSKDTNENPDIDAIWLKIKKYFLTFEEWYKDRELYHLIGFLLTVNTDIIYLLEKSENKTKTEFKAFLIEEIKTKVQFQIEELDFYKSKAKARIKTILLLFNIQTIVLNENSNIRFPFDSYKTENWDIEHIRSQTDRKITGNARKDWSKDILEYFTGNKYVENKKVDLDVLEDEEKKLCTSLLKTITSDKIIDDDFDKLYSTIIEKFKEDKEPEKINSISNLALLDASTNRSYGNAVFPVKRKIIIENDMQGTFVPICTKNVFLKSYSKKLGEIMYWKNEDANDYLKAIKQTLSIYLPTQKVKDGKQ</sequence>
<comment type="caution">
    <text evidence="2">The sequence shown here is derived from an EMBL/GenBank/DDBJ whole genome shotgun (WGS) entry which is preliminary data.</text>
</comment>
<dbReference type="PANTHER" id="PTHR35149:SF2">
    <property type="entry name" value="DUF262 DOMAIN-CONTAINING PROTEIN"/>
    <property type="match status" value="1"/>
</dbReference>
<evidence type="ECO:0000313" key="3">
    <source>
        <dbReference type="Proteomes" id="UP000490922"/>
    </source>
</evidence>
<accession>A0A7J5AB34</accession>
<proteinExistence type="predicted"/>
<evidence type="ECO:0000259" key="1">
    <source>
        <dbReference type="Pfam" id="PF03235"/>
    </source>
</evidence>
<dbReference type="InterPro" id="IPR004919">
    <property type="entry name" value="GmrSD_N"/>
</dbReference>
<keyword evidence="3" id="KW-1185">Reference proteome</keyword>
<dbReference type="EMBL" id="WAEM01000007">
    <property type="protein sequence ID" value="KAB1154791.1"/>
    <property type="molecule type" value="Genomic_DNA"/>
</dbReference>
<feature type="domain" description="GmrSD restriction endonucleases N-terminal" evidence="1">
    <location>
        <begin position="12"/>
        <end position="210"/>
    </location>
</feature>
<dbReference type="OrthoDB" id="9798761at2"/>
<gene>
    <name evidence="2" type="ORF">F6464_12130</name>
</gene>
<dbReference type="Pfam" id="PF03235">
    <property type="entry name" value="GmrSD_N"/>
    <property type="match status" value="1"/>
</dbReference>
<dbReference type="CDD" id="cd16387">
    <property type="entry name" value="ParB_N_Srx"/>
    <property type="match status" value="1"/>
</dbReference>
<dbReference type="RefSeq" id="WP_151108193.1">
    <property type="nucleotide sequence ID" value="NZ_WAEM01000007.1"/>
</dbReference>
<dbReference type="PANTHER" id="PTHR35149">
    <property type="entry name" value="SLL5132 PROTEIN"/>
    <property type="match status" value="1"/>
</dbReference>
<dbReference type="AlphaFoldDB" id="A0A7J5AB34"/>
<name>A0A7J5AB34_9FLAO</name>
<organism evidence="2 3">
    <name type="scientific">Flavobacterium luteum</name>
    <dbReference type="NCBI Taxonomy" id="2026654"/>
    <lineage>
        <taxon>Bacteria</taxon>
        <taxon>Pseudomonadati</taxon>
        <taxon>Bacteroidota</taxon>
        <taxon>Flavobacteriia</taxon>
        <taxon>Flavobacteriales</taxon>
        <taxon>Flavobacteriaceae</taxon>
        <taxon>Flavobacterium</taxon>
    </lineage>
</organism>